<feature type="region of interest" description="Disordered" evidence="1">
    <location>
        <begin position="134"/>
        <end position="165"/>
    </location>
</feature>
<dbReference type="NCBIfam" id="NF040566">
    <property type="entry name" value="SCO2522_fam"/>
    <property type="match status" value="1"/>
</dbReference>
<gene>
    <name evidence="2" type="ORF">EV192_1177</name>
</gene>
<protein>
    <submittedName>
        <fullName evidence="2">Uncharacterized protein</fullName>
    </submittedName>
</protein>
<dbReference type="Proteomes" id="UP000295680">
    <property type="component" value="Unassembled WGS sequence"/>
</dbReference>
<organism evidence="2 3">
    <name type="scientific">Actinocrispum wychmicini</name>
    <dbReference type="NCBI Taxonomy" id="1213861"/>
    <lineage>
        <taxon>Bacteria</taxon>
        <taxon>Bacillati</taxon>
        <taxon>Actinomycetota</taxon>
        <taxon>Actinomycetes</taxon>
        <taxon>Pseudonocardiales</taxon>
        <taxon>Pseudonocardiaceae</taxon>
        <taxon>Actinocrispum</taxon>
    </lineage>
</organism>
<feature type="compositionally biased region" description="Polar residues" evidence="1">
    <location>
        <begin position="136"/>
        <end position="153"/>
    </location>
</feature>
<dbReference type="EMBL" id="SLWS01000017">
    <property type="protein sequence ID" value="TCO47267.1"/>
    <property type="molecule type" value="Genomic_DNA"/>
</dbReference>
<accession>A0A4R2IQU2</accession>
<evidence type="ECO:0000313" key="2">
    <source>
        <dbReference type="EMBL" id="TCO47267.1"/>
    </source>
</evidence>
<evidence type="ECO:0000256" key="1">
    <source>
        <dbReference type="SAM" id="MobiDB-lite"/>
    </source>
</evidence>
<dbReference type="InterPro" id="IPR049747">
    <property type="entry name" value="SCO2522-like"/>
</dbReference>
<keyword evidence="3" id="KW-1185">Reference proteome</keyword>
<sequence>MIPIDVPFRETAAQPRTQAVPLSHLSLELGHVYMEDFEAGPERLGAQLRRVARWAELAGRVGLPDRARVSTCFLIDDYFTRFASPAEVVPMLLDVAERSGLRIDYLARESACAQADGVPLASLVAGRLTAVPPVGSNGSRPPTSETGWLSNGERSPVAGGEAMRRSSWQPPVEIDARNHSVFVDVELWHDKDNRRTWSCAYLAAVWQLLRLGLIRNGTEAVAQPRAWTGDFPGEWDDLPPITKLNPEAKPFSAYRTFSVLPARFLPVENAVRIILSQVSTAGDVLDQIMDRSARDNFELSPDLTQRVDYLFFNE</sequence>
<comment type="caution">
    <text evidence="2">The sequence shown here is derived from an EMBL/GenBank/DDBJ whole genome shotgun (WGS) entry which is preliminary data.</text>
</comment>
<reference evidence="2 3" key="1">
    <citation type="submission" date="2019-03" db="EMBL/GenBank/DDBJ databases">
        <title>Genomic Encyclopedia of Type Strains, Phase IV (KMG-IV): sequencing the most valuable type-strain genomes for metagenomic binning, comparative biology and taxonomic classification.</title>
        <authorList>
            <person name="Goeker M."/>
        </authorList>
    </citation>
    <scope>NUCLEOTIDE SEQUENCE [LARGE SCALE GENOMIC DNA]</scope>
    <source>
        <strain evidence="2 3">DSM 45934</strain>
    </source>
</reference>
<proteinExistence type="predicted"/>
<dbReference type="AlphaFoldDB" id="A0A4R2IQU2"/>
<name>A0A4R2IQU2_9PSEU</name>
<evidence type="ECO:0000313" key="3">
    <source>
        <dbReference type="Proteomes" id="UP000295680"/>
    </source>
</evidence>